<dbReference type="Gene3D" id="2.60.40.2230">
    <property type="entry name" value="Uncharacterised protein YcnI-like PF07987, DUF1775"/>
    <property type="match status" value="1"/>
</dbReference>
<feature type="transmembrane region" description="Helical" evidence="2">
    <location>
        <begin position="211"/>
        <end position="234"/>
    </location>
</feature>
<keyword evidence="3" id="KW-0732">Signal</keyword>
<feature type="signal peptide" evidence="3">
    <location>
        <begin position="1"/>
        <end position="29"/>
    </location>
</feature>
<accession>A0ABP7KTU0</accession>
<feature type="region of interest" description="Disordered" evidence="1">
    <location>
        <begin position="177"/>
        <end position="197"/>
    </location>
</feature>
<dbReference type="Pfam" id="PF07987">
    <property type="entry name" value="DUF1775"/>
    <property type="match status" value="1"/>
</dbReference>
<dbReference type="EMBL" id="BAABCN010000010">
    <property type="protein sequence ID" value="GAA3886777.1"/>
    <property type="molecule type" value="Genomic_DNA"/>
</dbReference>
<dbReference type="InterPro" id="IPR038507">
    <property type="entry name" value="YcnI-like_sf"/>
</dbReference>
<feature type="chain" id="PRO_5045472187" description="YncI copper-binding domain-containing protein" evidence="3">
    <location>
        <begin position="30"/>
        <end position="240"/>
    </location>
</feature>
<keyword evidence="6" id="KW-1185">Reference proteome</keyword>
<dbReference type="InterPro" id="IPR012533">
    <property type="entry name" value="YcnI-copper_dom"/>
</dbReference>
<protein>
    <recommendedName>
        <fullName evidence="4">YncI copper-binding domain-containing protein</fullName>
    </recommendedName>
</protein>
<dbReference type="RefSeq" id="WP_345068358.1">
    <property type="nucleotide sequence ID" value="NZ_BAABCN010000010.1"/>
</dbReference>
<evidence type="ECO:0000259" key="4">
    <source>
        <dbReference type="Pfam" id="PF07987"/>
    </source>
</evidence>
<keyword evidence="2" id="KW-0812">Transmembrane</keyword>
<evidence type="ECO:0000256" key="1">
    <source>
        <dbReference type="SAM" id="MobiDB-lite"/>
    </source>
</evidence>
<proteinExistence type="predicted"/>
<comment type="caution">
    <text evidence="5">The sequence shown here is derived from an EMBL/GenBank/DDBJ whole genome shotgun (WGS) entry which is preliminary data.</text>
</comment>
<feature type="domain" description="YncI copper-binding" evidence="4">
    <location>
        <begin position="30"/>
        <end position="174"/>
    </location>
</feature>
<gene>
    <name evidence="5" type="ORF">GCM10022381_31090</name>
</gene>
<evidence type="ECO:0000313" key="5">
    <source>
        <dbReference type="EMBL" id="GAA3886777.1"/>
    </source>
</evidence>
<sequence>MKLKNTLIASSALAAGALLAVAVPLSASAHISVDSPSTAAGSYTVLTFALPHGCDGSATTALAISIPEQIKSVTPTVNPGWDVSKVDVDLAKPITDGNGNTISTRLGQVVYTAKVPLADGLRDTFALSMQLPADAAGTTLEFPILQSCEVGETNWNQAAKADGSEPEHPAPAVVVTAATDGDGHGSGHDAGATTAEGADGAAASSAASDDVIARVLGIGGLIVGAIGVVLAVTARRKTSA</sequence>
<keyword evidence="2" id="KW-1133">Transmembrane helix</keyword>
<reference evidence="6" key="1">
    <citation type="journal article" date="2019" name="Int. J. Syst. Evol. Microbiol.">
        <title>The Global Catalogue of Microorganisms (GCM) 10K type strain sequencing project: providing services to taxonomists for standard genome sequencing and annotation.</title>
        <authorList>
            <consortium name="The Broad Institute Genomics Platform"/>
            <consortium name="The Broad Institute Genome Sequencing Center for Infectious Disease"/>
            <person name="Wu L."/>
            <person name="Ma J."/>
        </authorList>
    </citation>
    <scope>NUCLEOTIDE SEQUENCE [LARGE SCALE GENOMIC DNA]</scope>
    <source>
        <strain evidence="6">JCM 17021</strain>
    </source>
</reference>
<evidence type="ECO:0000256" key="2">
    <source>
        <dbReference type="SAM" id="Phobius"/>
    </source>
</evidence>
<name>A0ABP7KTU0_9MICO</name>
<organism evidence="5 6">
    <name type="scientific">Leifsonia kafniensis</name>
    <dbReference type="NCBI Taxonomy" id="475957"/>
    <lineage>
        <taxon>Bacteria</taxon>
        <taxon>Bacillati</taxon>
        <taxon>Actinomycetota</taxon>
        <taxon>Actinomycetes</taxon>
        <taxon>Micrococcales</taxon>
        <taxon>Microbacteriaceae</taxon>
        <taxon>Leifsonia</taxon>
    </lineage>
</organism>
<dbReference type="Proteomes" id="UP001501803">
    <property type="component" value="Unassembled WGS sequence"/>
</dbReference>
<evidence type="ECO:0000313" key="6">
    <source>
        <dbReference type="Proteomes" id="UP001501803"/>
    </source>
</evidence>
<dbReference type="CDD" id="cd08545">
    <property type="entry name" value="YcnI_like"/>
    <property type="match status" value="1"/>
</dbReference>
<evidence type="ECO:0000256" key="3">
    <source>
        <dbReference type="SAM" id="SignalP"/>
    </source>
</evidence>
<keyword evidence="2" id="KW-0472">Membrane</keyword>